<dbReference type="Gene3D" id="3.40.50.150">
    <property type="entry name" value="Vaccinia Virus protein VP39"/>
    <property type="match status" value="2"/>
</dbReference>
<dbReference type="Gene3D" id="3.30.70.3290">
    <property type="match status" value="1"/>
</dbReference>
<dbReference type="InterPro" id="IPR014030">
    <property type="entry name" value="Ketoacyl_synth_N"/>
</dbReference>
<feature type="domain" description="Carrier" evidence="15">
    <location>
        <begin position="1749"/>
        <end position="1826"/>
    </location>
</feature>
<keyword evidence="9 13" id="KW-0175">Coiled coil</keyword>
<dbReference type="Gene3D" id="3.30.559.10">
    <property type="entry name" value="Chloramphenicol acetyltransferase-like domain"/>
    <property type="match status" value="5"/>
</dbReference>
<dbReference type="GO" id="GO:0006633">
    <property type="term" value="P:fatty acid biosynthetic process"/>
    <property type="evidence" value="ECO:0007669"/>
    <property type="project" value="InterPro"/>
</dbReference>
<evidence type="ECO:0000256" key="2">
    <source>
        <dbReference type="ARBA" id="ARBA00004496"/>
    </source>
</evidence>
<dbReference type="Pfam" id="PF00975">
    <property type="entry name" value="Thioesterase"/>
    <property type="match status" value="1"/>
</dbReference>
<dbReference type="InterPro" id="IPR009081">
    <property type="entry name" value="PP-bd_ACP"/>
</dbReference>
<feature type="active site" description="Proton acceptor; for dehydratase activity" evidence="12">
    <location>
        <position position="961"/>
    </location>
</feature>
<dbReference type="SMART" id="SM00822">
    <property type="entry name" value="PKS_KR"/>
    <property type="match status" value="1"/>
</dbReference>
<feature type="domain" description="Carrier" evidence="15">
    <location>
        <begin position="7280"/>
        <end position="7355"/>
    </location>
</feature>
<dbReference type="Gene3D" id="3.10.129.110">
    <property type="entry name" value="Polyketide synthase dehydratase"/>
    <property type="match status" value="1"/>
</dbReference>
<feature type="domain" description="Ketosynthase family 3 (KS3)" evidence="16">
    <location>
        <begin position="34"/>
        <end position="454"/>
    </location>
</feature>
<dbReference type="GO" id="GO:0043041">
    <property type="term" value="P:amino acid activation for nonribosomal peptide biosynthetic process"/>
    <property type="evidence" value="ECO:0007669"/>
    <property type="project" value="TreeGrafter"/>
</dbReference>
<evidence type="ECO:0000256" key="3">
    <source>
        <dbReference type="ARBA" id="ARBA00006432"/>
    </source>
</evidence>
<dbReference type="PROSITE" id="PS52019">
    <property type="entry name" value="PKS_MFAS_DH"/>
    <property type="match status" value="1"/>
</dbReference>
<dbReference type="GO" id="GO:0009403">
    <property type="term" value="P:toxin biosynthetic process"/>
    <property type="evidence" value="ECO:0007669"/>
    <property type="project" value="UniProtKB-ARBA"/>
</dbReference>
<dbReference type="FunFam" id="1.10.1200.10:FF:000016">
    <property type="entry name" value="Non-ribosomal peptide synthase"/>
    <property type="match status" value="1"/>
</dbReference>
<dbReference type="FunFam" id="1.10.1200.10:FF:000005">
    <property type="entry name" value="Nonribosomal peptide synthetase 1"/>
    <property type="match status" value="3"/>
</dbReference>
<feature type="region of interest" description="Disordered" evidence="14">
    <location>
        <begin position="1833"/>
        <end position="1852"/>
    </location>
</feature>
<dbReference type="InterPro" id="IPR042104">
    <property type="entry name" value="PKS_dehydratase_sf"/>
</dbReference>
<dbReference type="InterPro" id="IPR020841">
    <property type="entry name" value="PKS_Beta-ketoAc_synthase_dom"/>
</dbReference>
<dbReference type="InterPro" id="IPR049551">
    <property type="entry name" value="PKS_DH_C"/>
</dbReference>
<protein>
    <submittedName>
        <fullName evidence="18">Polyketide synthase</fullName>
    </submittedName>
</protein>
<organism evidence="18">
    <name type="scientific">Byssovorax cruenta</name>
    <dbReference type="NCBI Taxonomy" id="293647"/>
    <lineage>
        <taxon>Bacteria</taxon>
        <taxon>Pseudomonadati</taxon>
        <taxon>Myxococcota</taxon>
        <taxon>Polyangia</taxon>
        <taxon>Polyangiales</taxon>
        <taxon>Polyangiaceae</taxon>
        <taxon>Byssovorax</taxon>
    </lineage>
</organism>
<dbReference type="SMART" id="SM00825">
    <property type="entry name" value="PKS_KS"/>
    <property type="match status" value="1"/>
</dbReference>
<name>A0A1B3TNB0_9BACT</name>
<dbReference type="InterPro" id="IPR016036">
    <property type="entry name" value="Malonyl_transacylase_ACP-bd"/>
</dbReference>
<dbReference type="Pfam" id="PF00109">
    <property type="entry name" value="ketoacyl-synt"/>
    <property type="match status" value="1"/>
</dbReference>
<dbReference type="CDD" id="cd00833">
    <property type="entry name" value="PKS"/>
    <property type="match status" value="1"/>
</dbReference>
<dbReference type="FunFam" id="3.40.47.10:FF:000019">
    <property type="entry name" value="Polyketide synthase type I"/>
    <property type="match status" value="1"/>
</dbReference>
<dbReference type="PROSITE" id="PS00606">
    <property type="entry name" value="KS3_1"/>
    <property type="match status" value="1"/>
</dbReference>
<gene>
    <name evidence="18" type="primary">hapC</name>
</gene>
<dbReference type="InterPro" id="IPR020806">
    <property type="entry name" value="PKS_PP-bd"/>
</dbReference>
<feature type="region of interest" description="C-terminal hotdog fold" evidence="12">
    <location>
        <begin position="1072"/>
        <end position="1223"/>
    </location>
</feature>
<feature type="domain" description="PKS/mFAS DH" evidence="17">
    <location>
        <begin position="928"/>
        <end position="1223"/>
    </location>
</feature>
<evidence type="ECO:0000256" key="7">
    <source>
        <dbReference type="ARBA" id="ARBA00022679"/>
    </source>
</evidence>
<dbReference type="FunFam" id="3.40.50.12780:FF:000012">
    <property type="entry name" value="Non-ribosomal peptide synthetase"/>
    <property type="match status" value="4"/>
</dbReference>
<evidence type="ECO:0000313" key="18">
    <source>
        <dbReference type="EMBL" id="AOG74796.1"/>
    </source>
</evidence>
<dbReference type="InterPro" id="IPR057326">
    <property type="entry name" value="KR_dom"/>
</dbReference>
<dbReference type="GO" id="GO:0004315">
    <property type="term" value="F:3-oxoacyl-[acyl-carrier-protein] synthase activity"/>
    <property type="evidence" value="ECO:0007669"/>
    <property type="project" value="InterPro"/>
</dbReference>
<dbReference type="SMART" id="SM00823">
    <property type="entry name" value="PKS_PP"/>
    <property type="match status" value="5"/>
</dbReference>
<dbReference type="InterPro" id="IPR029058">
    <property type="entry name" value="AB_hydrolase_fold"/>
</dbReference>
<comment type="subcellular location">
    <subcellularLocation>
        <location evidence="2">Cytoplasm</location>
    </subcellularLocation>
</comment>
<dbReference type="SMART" id="SM00827">
    <property type="entry name" value="PKS_AT"/>
    <property type="match status" value="1"/>
</dbReference>
<dbReference type="InterPro" id="IPR013217">
    <property type="entry name" value="Methyltransf_12"/>
</dbReference>
<dbReference type="PANTHER" id="PTHR45527:SF14">
    <property type="entry name" value="PLIPASTATIN SYNTHASE SUBUNIT B"/>
    <property type="match status" value="1"/>
</dbReference>
<dbReference type="Pfam" id="PF02801">
    <property type="entry name" value="Ketoacyl-synt_C"/>
    <property type="match status" value="1"/>
</dbReference>
<dbReference type="InterPro" id="IPR016035">
    <property type="entry name" value="Acyl_Trfase/lysoPLipase"/>
</dbReference>
<evidence type="ECO:0000256" key="4">
    <source>
        <dbReference type="ARBA" id="ARBA00022450"/>
    </source>
</evidence>
<dbReference type="CDD" id="cd19543">
    <property type="entry name" value="DCL_NRPS"/>
    <property type="match status" value="1"/>
</dbReference>
<dbReference type="SUPFAM" id="SSF47336">
    <property type="entry name" value="ACP-like"/>
    <property type="match status" value="5"/>
</dbReference>
<dbReference type="SUPFAM" id="SSF52777">
    <property type="entry name" value="CoA-dependent acyltransferases"/>
    <property type="match status" value="10"/>
</dbReference>
<evidence type="ECO:0000256" key="8">
    <source>
        <dbReference type="ARBA" id="ARBA00022737"/>
    </source>
</evidence>
<dbReference type="SMART" id="SM00824">
    <property type="entry name" value="PKS_TE"/>
    <property type="match status" value="1"/>
</dbReference>
<evidence type="ECO:0000256" key="12">
    <source>
        <dbReference type="PROSITE-ProRule" id="PRU01363"/>
    </source>
</evidence>
<dbReference type="SMART" id="SM01294">
    <property type="entry name" value="PKS_PP_betabranch"/>
    <property type="match status" value="1"/>
</dbReference>
<evidence type="ECO:0000256" key="6">
    <source>
        <dbReference type="ARBA" id="ARBA00022553"/>
    </source>
</evidence>
<feature type="domain" description="Carrier" evidence="15">
    <location>
        <begin position="5757"/>
        <end position="5831"/>
    </location>
</feature>
<dbReference type="InterPro" id="IPR045851">
    <property type="entry name" value="AMP-bd_C_sf"/>
</dbReference>
<dbReference type="Pfam" id="PF00501">
    <property type="entry name" value="AMP-binding"/>
    <property type="match status" value="4"/>
</dbReference>
<dbReference type="Gene3D" id="3.40.50.1820">
    <property type="entry name" value="alpha/beta hydrolase"/>
    <property type="match status" value="1"/>
</dbReference>
<dbReference type="InterPro" id="IPR036736">
    <property type="entry name" value="ACP-like_sf"/>
</dbReference>
<dbReference type="GO" id="GO:0005829">
    <property type="term" value="C:cytosol"/>
    <property type="evidence" value="ECO:0007669"/>
    <property type="project" value="TreeGrafter"/>
</dbReference>
<dbReference type="CDD" id="cd08955">
    <property type="entry name" value="KR_2_FAS_SDR_x"/>
    <property type="match status" value="1"/>
</dbReference>
<proteinExistence type="inferred from homology"/>
<dbReference type="Pfam" id="PF08242">
    <property type="entry name" value="Methyltransf_12"/>
    <property type="match status" value="2"/>
</dbReference>
<dbReference type="Pfam" id="PF00668">
    <property type="entry name" value="Condensation"/>
    <property type="match status" value="5"/>
</dbReference>
<accession>A0A1B3TNB0</accession>
<dbReference type="CDD" id="cd12116">
    <property type="entry name" value="A_NRPS_Ta1_like"/>
    <property type="match status" value="1"/>
</dbReference>
<dbReference type="CDD" id="cd19531">
    <property type="entry name" value="LCL_NRPS-like"/>
    <property type="match status" value="3"/>
</dbReference>
<dbReference type="Pfam" id="PF13193">
    <property type="entry name" value="AMP-binding_C"/>
    <property type="match status" value="2"/>
</dbReference>
<dbReference type="InterPro" id="IPR006162">
    <property type="entry name" value="Ppantetheine_attach_site"/>
</dbReference>
<evidence type="ECO:0000256" key="9">
    <source>
        <dbReference type="ARBA" id="ARBA00023054"/>
    </source>
</evidence>
<evidence type="ECO:0000256" key="10">
    <source>
        <dbReference type="ARBA" id="ARBA00029443"/>
    </source>
</evidence>
<evidence type="ECO:0000256" key="11">
    <source>
        <dbReference type="ARBA" id="ARBA00054155"/>
    </source>
</evidence>
<dbReference type="SUPFAM" id="SSF55048">
    <property type="entry name" value="Probable ACP-binding domain of malonyl-CoA ACP transacylase"/>
    <property type="match status" value="1"/>
</dbReference>
<dbReference type="Gene3D" id="3.40.366.10">
    <property type="entry name" value="Malonyl-Coenzyme A Acyl Carrier Protein, domain 2"/>
    <property type="match status" value="1"/>
</dbReference>
<dbReference type="Gene3D" id="2.30.38.10">
    <property type="entry name" value="Luciferase, Domain 3"/>
    <property type="match status" value="4"/>
</dbReference>
<comment type="function">
    <text evidence="11">Involved in production of the polyketide antibiotic thailandamide.</text>
</comment>
<dbReference type="InterPro" id="IPR036291">
    <property type="entry name" value="NAD(P)-bd_dom_sf"/>
</dbReference>
<dbReference type="Gene3D" id="3.40.50.720">
    <property type="entry name" value="NAD(P)-binding Rossmann-like Domain"/>
    <property type="match status" value="1"/>
</dbReference>
<dbReference type="CDD" id="cd19534">
    <property type="entry name" value="E_NRPS"/>
    <property type="match status" value="1"/>
</dbReference>
<reference evidence="18" key="1">
    <citation type="journal article" date="2016" name="Angew. Chem. Int. Ed. Engl.">
        <title>Isolation, Structure Elucidation, and (Bio)Synthesis of Haprolid, a Cell-Type-Specific Myxobacterial Cytotoxin.</title>
        <authorList>
            <person name="Steinmetz H."/>
            <person name="Li J."/>
            <person name="Fu C."/>
            <person name="Zaburannyi N."/>
            <person name="Kunze B."/>
            <person name="Harmrolfs K."/>
            <person name="Schmitt V."/>
            <person name="Herrmann J."/>
            <person name="Reichenbach H."/>
            <person name="Hofle G."/>
            <person name="Kalesse M."/>
            <person name="Muller R."/>
        </authorList>
    </citation>
    <scope>NUCLEOTIDE SEQUENCE</scope>
    <source>
        <strain evidence="18">Har1</strain>
    </source>
</reference>
<evidence type="ECO:0000256" key="13">
    <source>
        <dbReference type="SAM" id="Coils"/>
    </source>
</evidence>
<evidence type="ECO:0000256" key="14">
    <source>
        <dbReference type="SAM" id="MobiDB-lite"/>
    </source>
</evidence>
<dbReference type="InterPro" id="IPR000873">
    <property type="entry name" value="AMP-dep_synth/lig_dom"/>
</dbReference>
<dbReference type="NCBIfam" id="TIGR01720">
    <property type="entry name" value="NRPS-para261"/>
    <property type="match status" value="1"/>
</dbReference>
<evidence type="ECO:0000259" key="15">
    <source>
        <dbReference type="PROSITE" id="PS50075"/>
    </source>
</evidence>
<dbReference type="InterPro" id="IPR013968">
    <property type="entry name" value="PKS_KR"/>
</dbReference>
<dbReference type="InterPro" id="IPR001242">
    <property type="entry name" value="Condensation_dom"/>
</dbReference>
<dbReference type="SUPFAM" id="SSF53335">
    <property type="entry name" value="S-adenosyl-L-methionine-dependent methyltransferases"/>
    <property type="match status" value="2"/>
</dbReference>
<dbReference type="GO" id="GO:0031177">
    <property type="term" value="F:phosphopantetheine binding"/>
    <property type="evidence" value="ECO:0007669"/>
    <property type="project" value="InterPro"/>
</dbReference>
<dbReference type="InterPro" id="IPR029063">
    <property type="entry name" value="SAM-dependent_MTases_sf"/>
</dbReference>
<dbReference type="SMART" id="SM00826">
    <property type="entry name" value="PKS_DH"/>
    <property type="match status" value="1"/>
</dbReference>
<keyword evidence="5" id="KW-0963">Cytoplasm</keyword>
<dbReference type="FunFam" id="3.30.300.30:FF:000010">
    <property type="entry name" value="Enterobactin synthetase component F"/>
    <property type="match status" value="2"/>
</dbReference>
<dbReference type="PROSITE" id="PS00012">
    <property type="entry name" value="PHOSPHOPANTETHEINE"/>
    <property type="match status" value="3"/>
</dbReference>
<comment type="cofactor">
    <cofactor evidence="1">
        <name>pantetheine 4'-phosphate</name>
        <dbReference type="ChEBI" id="CHEBI:47942"/>
    </cofactor>
</comment>
<feature type="region of interest" description="N-terminal hotdog fold" evidence="12">
    <location>
        <begin position="928"/>
        <end position="1053"/>
    </location>
</feature>
<keyword evidence="8" id="KW-0677">Repeat</keyword>
<dbReference type="NCBIfam" id="NF004282">
    <property type="entry name" value="PRK05691.1"/>
    <property type="match status" value="6"/>
</dbReference>
<feature type="coiled-coil region" evidence="13">
    <location>
        <begin position="5"/>
        <end position="32"/>
    </location>
</feature>
<dbReference type="CDD" id="cd17651">
    <property type="entry name" value="A_NRPS_VisG_like"/>
    <property type="match status" value="1"/>
</dbReference>
<dbReference type="Pfam" id="PF22621">
    <property type="entry name" value="CurL-like_PKS_C"/>
    <property type="match status" value="1"/>
</dbReference>
<dbReference type="InterPro" id="IPR010071">
    <property type="entry name" value="AA_adenyl_dom"/>
</dbReference>
<dbReference type="Pfam" id="PF00550">
    <property type="entry name" value="PP-binding"/>
    <property type="match status" value="5"/>
</dbReference>
<dbReference type="InterPro" id="IPR023213">
    <property type="entry name" value="CAT-like_dom_sf"/>
</dbReference>
<dbReference type="InterPro" id="IPR014031">
    <property type="entry name" value="Ketoacyl_synth_C"/>
</dbReference>
<dbReference type="EMBL" id="KX767522">
    <property type="protein sequence ID" value="AOG74796.1"/>
    <property type="molecule type" value="Genomic_DNA"/>
</dbReference>
<dbReference type="FunFam" id="3.40.366.10:FF:000002">
    <property type="entry name" value="Probable polyketide synthase 2"/>
    <property type="match status" value="1"/>
</dbReference>
<dbReference type="CDD" id="cd02440">
    <property type="entry name" value="AdoMet_MTases"/>
    <property type="match status" value="2"/>
</dbReference>
<keyword evidence="7" id="KW-0808">Transferase</keyword>
<evidence type="ECO:0000259" key="16">
    <source>
        <dbReference type="PROSITE" id="PS52004"/>
    </source>
</evidence>
<dbReference type="InterPro" id="IPR049552">
    <property type="entry name" value="PKS_DH_N"/>
</dbReference>
<sequence length="7640" mass="835402">MSASIHEYASRLREAMLVLKQMEAKLDAVQRAKTEPIAIIGLGCRFPGGGGYPEAFWKALNKGVDAVRAIPQDRWPSAAMPGDQPGTRWAGLLDAVDGFDAQFFGISPREAMSLDPQQRLLLEVAWEALEDAGQRPDLLMGSQTGVFLGISTLDYQQRVASASLEQVDAYCATGNTQSTAAGRLSYVLGLEGPCLSVDTACSSSLVSVHLACQSLRHRESELALAGGVNLILSPVTMHMLAQTQALSPDGRCKTFDARANGFVRGEGCGFVVLKRLSDAQRDGDRIWALIRGSAVNQDGRSTGLTTPNVLSQQALLRTALANAGVSPTQVGYVEAHGTGTSLGDPIELEALKEVLGQPRPDGSICALGSVKTNLGHLEAAAGVAGLIKAILALKHETIPRHLHFQTLNPRISLDDTPFVVPVEELPWRPNGSPRIAGVSSFGISGTNAHVVLEEAPRSSPAAPAAEASAFLLPLSAKSPQALSSLAAAYTKLFTEEASGHLGDIAYTASVRRSHHAHRLAVVGSSREELCAPLEAFARGEPHPGLVQGEALPGARPRVVFVYSGQGSQWAGMGRTLLEQEPVFRNALETCAPLIQQHAGFALLDVLAAPEDRSRLHHTEIAQPALFALQVALSALWRSWGVEPDAVLGHSVGEVAAAHLSGALSLEHAVRLVCFRGRVMQQATGLGKMASVALTPDAAQRSLQGYEDRLAIAAINDPGTVVLAGESAELAELLERLKRQGVDSRMLRVNYAFHSPQMAPFERELVHALGHLDLRPADLPMYSTVSGEPIDGAALTAAYWGRNLREPVAFARAVAAAARDGHRVFVEIGPHPVLSTHIAQCIGARKEPGQVVYSLRRDREELQTLLLGLGALYAQGYPVEWKRLYPSAGQCVPLPTYPWQRQRYWIETARPSNGDAQRPRTARDPAQGHPLLGASFTIATQPDAHFWEQTLSVEALPYLADHRVEGEIVLPGAAYVEMALSAASEVYGQGVHAVEDIVFERMLALPPASARTVQTLLAEQGPGQAFFQISSREETEKTWVRHAVARVRAGAGGRASERASEGEMWGEIQKRCPTIVSGAEHYQQLAQRGIDLGLPFQGVEQLWAGTGEALGRVHLPDEHVTEAISYQMHPAFLDACFQVLCELSPARKGAAGIEGTYVPVGLERVRIERRPSKREAWVHGRLRAGEEVGVEGFSTDLRFFDEDGRPFGEALGLRVEPLSRAARGRRGPSEQWMYALSWRRKDHGAGALVNKAPSSPGAFLLWMDKGGTGAALSELLQKQGEMCVRVVAGERYARLEEGLYQVDPSDPEGYRSVLHDAFGSDKACRGVVHLFSLDATAAADTRAETLLSDQRLSSLSALYLAQALLQTGFRDMPRLWLVTRGAQAVGAEAAAVEVSQAPVWGLGGTLSLEHPELGCTRVDLSSTRGAEEASSLLRELGANDGEDQIALREQGRYVARLARGSFKDNPAGAPDLQADGSYLITGGLGGLGLSVAQWMVACGARHLALLGRSGASEAARSAILAMEEAGAEVLLLQADVAQRADVERALSTIEQRLPPLRGIVHAAAVLDDHTALELSREHFDKVMAPKAQGAWNLHAATLDKQLSFFVMYSSVASLMGAPGQGNYAAANRFLDALAHARRRMGLAGLSINWGPFSEVGLSAAQQNRGERLLYRGLKSLSPAQGVEVLGRLLSEQQTQVGFFDLNLHQLLQFYPSAAKAPLLSEISRESTRAEPASADAPRLREMLFCASPRERPALLEKHLCEELGRILRLDTSRIDRRAAFSSLGVDSLMSMELRNRLEGILGLKLSATVLLTQPDVASLTQSLLDKLGFHSPEVEPDAPRELPSSREVNEAQADAGTPLSYGQRAMWFLYRTAPESTAYNVAVAVRLRTRLSVSSLQRAIERLVLRHPALRTTYALTQEDVIQRVAAGAETLLEVVDAFAWSEDELPQRLADAAHRPFDLERGPVMRAALFSRSSDDQVLLLVVHHIAVDLWSYNVLLEELGALYSAERAGTRAKLPPLDHTYRDFVRWQAEMLASSEGERLFAYWKDQLRGELPVLDLPADRPRPPVQTYRGVAHAFTLRKELSERIKALASAERTTVYTVLLAAFQVLLHRLTGQSDILVGSPAAGRSSDAFARLVGYFVNPVALRANFEDNPVFRTALHGIHKTVIGALEHQDYPFALLIERLAPPRDPSRSPLFQVMFVLERSRLFEELAAPTQGEPDEKPTLGNLTMDLCAVPERAAPLDVTLIMNDWHGTLSGLLQYNTDLFDAATIARMAGQFEVLLEGVVQAPERRVSELSLLTAEERQKLLLDWSESQADYPEDLCVHELFEAQVERTPDAVAVVFEGQALSYRELNQRANQLAHTLRSLGVGPEVLVGICVERSLSMVVALLGVLKAGGAYVPLDPTHPEERLALMIADIQSPVLLTLDRLRHRLPVEPSRLFCLDADEQTLAVQRTEAPLSGVTPDSLAYVIYTSGSTGKPKGTLLQHRGLVSLVMAEQRAFALQQGSRVLQFASFGFDASVWEIFATLAAGGTLCLAPQENIFPGPELVKLLQDQAINVVTLPPSALSALPQAPLPALRALIVAGEACPADLVACWGEGRRFFNAYGPTETTVCATVAECRPDGVKPAIGRPFANTRVYVLDRHLQPVPVGITGELYIGGPGLARGYLHRPELTAERFIPDPFARMPGARLYKTGDMCRWLPNGMLEYLGRTDHQVKIRGHRVELGELEAALREHPAVAEAVVLAWEHSLNDKRLVAYVVAPEGTAGAAAELRGHLQSKLPNYMIPSAFVGLDALPLLPSGKVNRKALPTPSFARLESEGAYVAPRSLTEELLSDLWVEVLRVERVGVLDNFFALGGHSLLATQLLSRLRSRFGVELPLRTLFEAPTVVGLSQLIESARRRGVPLPPPLTPLARTGELPLSFAQQRLWFLDQLEPNRSVYNIPLALRLQGPLDVAALGRSLQEIVRRHEALRTTFPMIDGQAVQRIAPELNLLLPVIALGALPPAAQEAEVRTRADEEAQKPFSLRDGPLVRATLLWLSDQTSVLLLTMHHIISDGWSMGVLVRELGALYEAFSQGRPSPLPPLSLQVADHTQWQRQWLTGEVFEAQLRYWKQTLDGAPPALELPTDRPRPPAQTYRGATWPVALSSALSAELVALSRRHGVTLFMTLLAAFQVLLSRYARQHDIVVGTPIAGRTQVETEGLIGFLVNTLILRTDLSGEPTFEELLGRVREVTLGAYAHQDMPFEHLVEALSPARELSRSPLFQVMFALQNMPLPELVLGEVILSPMPAKWKTAKFDLTLFLWETEGEIRGDVEYATDLFDAATIARMVGHFHTLLEGIVRAPEQRVSALPLLTEAERQHLLWVWNQTQAEHPKKLCVHELFEAQAARSPEAAAVVFEGLELSYRELNQRANRLAHTLRSLGVGPEVLVGICVERSAQMVVGLLGILKAGGAYVPLDPAYPRERLSFMIADADLSVIITDAQHSRALPASRANVVQIDADFGPLTAESDDPPLRRASPENLAYVIYTSGSTGKPKGVQVSHRALGQFLFAMRRRPGLTEEDRLLAVTSISFDIAGLEIFLPLVVGACVEVLPRETALSGAALLKRLVSSNITVLQATPATFQLLLSEGWEAPLRHLKILVGGEAVPRDLASALVDRAGSVWNMYGPTETTIWSCVHPLEKSDGPVLIGRPIDNTQTYVLDDQKSPVPVGVPGELYIGGAGVARGYLHRPDLTEERFVPDPFAGDVAARMYRTGDLVRWTSDGALEFLGRTDHQVKLRGHRIELGEIEAALRQHPAVREAVVLAREDAPGDKRLVAYVVADFTRSGSSRESEHLSIEQTEGWSALYDDVYRKAAPGVDPTLNTSGWISSYTRKPYPAETMRAWRDFTVERLRALAPRRVWEIGCGSGLLLWPLAPQCDAYLGTDFSPTAIQTLRPELAARGLAHVRVEQQEANNFTDIEAEAFDVVILNSVIQYFPDARYLRQVLSGAVRAVHRGGVVFVGDVRSHALLDAFHTSVELYRAAPDLPVATLRQRVQWAVANEGELVVDPAFFRALRDEIPRLTHVEVWLKRGYGTDEMTRYRYDVLLYVEQDPAPVAVTASRSWSKGDDLDSLSRFLQEEQPETAVILGVPNARVYADGLVQAEFLEGEGTAGELAALAISAREALEPEALWELGERLGYAVRVSWSSGAGPRHVDVLFERAAVAPRPKAWRAAPALLSGPERAMVNNPLKRRQEQHLVPALRALVQSRLPEYMAPSAFVQLDALPLLPNGKINRKGLPAPSLVRSASEAVSAAPRTPTEELLCGVFAEVLRVEQVGIYDNFFALGGHSLLATQLMSRLRPRFGVELPLRALFEAATVAGLSQLIEAAKRGGAPLPPPIVPVARTGELPLSFAQQRLWFLDQLEPNRSVYNFPGAVRLQGRLDVDALGRSLEEIARRHEALRTTFPKRDGQAVQRIAAEPCLPLPVIDLRGLPPAAQEAEVRARAAEEALKPFSVSEGPLVRATLLSLSDKTHVLLFTMHHIISDGWSLGVLVRELGALYEAFSEGRSSPLPALTLQVADHAQWQRQWLTGEVLEAQLRYWKQTLDGAPPALELPTDRPRPVAQSYRGATWPLVLPSALSAELVALSRRQGVTLFMTLLAAFKVLLFRYSGQDDIVVGTGVAGRTQVETEGLIGFFVNTLVLRTNLSGEPTFEELLGRVREVTLGAYAHQDVPFEQLVEELSPARELGRSPLCQVMFALQNAPMPELALGEVKLSPLPVESTTAKFDLTLSLREMEGGIQGFVEYATDLFDAATIERMVTQFQTLLESVVEAPERRASEFPLLTEAERQQLLWAWNQTQANYPVDHCVHELFEAQVDKTPEAAAVVFEGQELSYGDLNQRANQLAHTLRSLGVGPEVLVGICVERSVEMVVGLLGVLKAGGAYVPLDPTYPKERLSFMIKDAQVPVLLTQEHLIDDLPEHRARILCLPAAPEAIDKGLLENPVRRALPSTPAYLIYTSGSTGLPKGVLVEHRGICNLVEAQRRTLAVEPGHRVLQLSRFSFDAAVWEVFLALCTGGTLCLARSESLRPGPDLVGTLRDLSINLALIVPSALAVMPEEPLPALRTLVVGAESCPADLVARWSKGRRFFNAYGPTEATVMATIAEYGGSRGSLPIGQPLANSRAYVLDARLQPVPIGVGGELYIGGVGLARGYLNRPELTAERFIADPFAPEPGARLYKTGDQCRWLADGTLSYLGRIDHQVKLRGYRIELGEIEAALRQHPAVREAVVLAREDAPGDKRLVAYVVADLTQSGSSGESEHLAAEQIEGWSALYDDTYQKSAPDGDPTLNITGWESSYTRKSYPTETMRAWRDFTVERLRALAPRRVWEIGCGSGLLLWPLAPQCDAYLGTDFSQTAVQTLRPELAARGLAHVRVEQQEANNFTGIEAEAFDVVILNSVIQYFPDARYLHQVLSGAVRAVHRGGVVFVGDVRSHALLDAFHTSVELYRAAPDLPVATLRQRVQRAVANEGELVVDPAFFRALRDEIPRLTHVEVWLKRGYGTDEMTRYRYDVLLYVEQDPAPVAVTASRSWSKGDDLDSLSRFLQEEQPEAAVILGVPNARVYADGFAQAELLEGEGTAGELAALATSAREALEPEALWELGERLGYEVRVSWSSGAGPCHVDVLFERAAAAPRPKAWSPAPALLQRAAGATANNPLKRRQAHLLVPALRALVLSKLPEYMVPSAFVELDALPLLPTGKVNRKALPAPSFARAESEDTYVAPRTPTEELLAGIWEEVLRIDRVSVHDNFFTLGGDSILSIRVISKAQQAGLALSVQQIFAHQTVAGLSSVATPAERQRAEQGPVAGPVALTPIQHWFFAQERVEPHHFNQAVLLETCERLLPSVLQKAVEALLSHHDALRLRFVREGGAVRQLNAGLGETAEVVTVDLSAVPAAQQAAAIEAHATEIQASLRLAEGPLLRVALLELGPERPLRLLIVIHHLAVDGVSWRILLEDLETAYTQLARGQAPELPLKTTSFQAWSERLSAYARTDALHKELPFWRAMPRATPLPMDLEGGENTVAAARTVEVTLEAEETRALLQDVPAVYRTQINDVLLTALVQAFAAWTGSRSLRFDLEGHGREELFSELDVSRTVGWFTALFPVALELSGPSPAEALKSVKEQLRRIPRRGIGYGLLRYLSPEPGLGAELLADASSEVSFNYLGQLDASLSASRLFRRASESSGPMQSPRGRRTHVIDINSWIAEGRLCAVWTYSENSHRRATIEGLARRFVAALRALVAHCLSPEAGGRTPSDYPLSRLTQGAVDRLVGRGQTVEDIYPLSPLQQGILYHSLREPESGVYVEQLSLRISGGLDVAAFRAAWQQVLDRHPILRTSFVWEGVDEPVQIVHTGVALPWAEHDLRDLGASEQEAWILAFLAEDRARGLDLGRAPLLRCALLRRSAEAVEFVWSFHHVLLDGWSTARVFKDLFDSYESACQRKAVSLPSPPPYREYIAWLGQQDLGRAEAYWRQTLRGFSAPTPLSVDRPRDAAAARAKTPAMEERRLSAVATKALETLLRAEGLTLNTLVQGAWALLLSRYSGEDDVVFGTTVSGRSAGLEGIEAMVGLLINTLPVRVQLSAEAPLLPWLKQLQEQQAEQISYAYSALSQVQGWSEIPRGQSLFESLLVVENYSVDASLKQNPQGLSITDARIHEQTNYPLTVLVMPGPELLLRLEYAEDRFDAPTIARMAGHFQTLLEGMVEARRLSELSLLTDAERQQLLWAWNETQADYPKELCVHELVEAQVDRTPDAVAVAFEGQELSYRELNQRANQLARTLRSLGVGPDVLVGICVERSVEMVVGLLGILKAGGAYVPIDPSLPPARIAGTLEDAQAPVLLSQASLAPRLPVSQTKVLCLDAEGATLARESKDNPARTATPESLAYVIYTSGSTGTPKGVAMPHRPLVNMLSWQLRSFVRRPAARTVQFASMSFDVSFQDIFSTLCAGGTLLLLHEDERRDPARLLRTLDQQAVERAYLPPVVLQQLAEAAASEGCVPRALGEIITAGEQLVVTRPIVELVRALGGCSLHNHYGPTEAHVVTAFPLPEPLELGPASIGQPIDNVRIYILDARMEPVPIGVAGDLYIGGVCLARGYFRRPELTEQRFIADPRAREPGARLYKTGDRARYRADGSIEFLGRADHQVKLRGFRIELGEIEAVLTQHPDIAEAVVTLREDTPGDRRLVAYLVAREGTAPEATELRGHLQSKLPDYMVPPAFVWLSAMPLSPNGKVDRKALPAPESTRSEQGTTLLAPRDTVELALVRIWEDTLAIRPVGVRDDFFALGGHSLLAVRLMTRIKEHFGRALPLATLLQAATVEAMALKLREEESSKPWSPLVLIQPSGQGRPVFFVHPLGGMVLCFADLARHLGTARPFYGFQGQGFDDEQAPLARIEDMAAQYIQAMRQVQPEGPYLLGGWSFGGIVAFEMAQQLLRDGHAVDLLAMLDSACPEPDLLARSYGLENEWFILTVLARGLGVDVLEEELSGLDAETRISHARSLLSRARIVSPGLNMDRLGLAIKMHVQAMYHYTPRIYPGRITLFRATQKLPPMFGQTSPDLGPTHSWGKYASQPIDVYDMPGDHLSMAFEPHVQTLAAQLAQCLLAIDPPSRDPEGL</sequence>
<comment type="similarity">
    <text evidence="3">Belongs to the ATP-dependent AMP-binding enzyme family.</text>
</comment>
<dbReference type="NCBIfam" id="NF003417">
    <property type="entry name" value="PRK04813.1"/>
    <property type="match status" value="6"/>
</dbReference>
<dbReference type="InterPro" id="IPR016039">
    <property type="entry name" value="Thiolase-like"/>
</dbReference>
<dbReference type="SUPFAM" id="SSF53474">
    <property type="entry name" value="alpha/beta-Hydrolases"/>
    <property type="match status" value="1"/>
</dbReference>
<dbReference type="Pfam" id="PF21089">
    <property type="entry name" value="PKS_DH_N"/>
    <property type="match status" value="1"/>
</dbReference>
<dbReference type="SUPFAM" id="SSF56801">
    <property type="entry name" value="Acetyl-CoA synthetase-like"/>
    <property type="match status" value="4"/>
</dbReference>
<dbReference type="SUPFAM" id="SSF52151">
    <property type="entry name" value="FabD/lysophospholipase-like"/>
    <property type="match status" value="1"/>
</dbReference>
<evidence type="ECO:0000259" key="17">
    <source>
        <dbReference type="PROSITE" id="PS52019"/>
    </source>
</evidence>
<dbReference type="InterPro" id="IPR001227">
    <property type="entry name" value="Ac_transferase_dom_sf"/>
</dbReference>
<dbReference type="InterPro" id="IPR001031">
    <property type="entry name" value="Thioesterase"/>
</dbReference>
<dbReference type="FunFam" id="3.40.50.980:FF:000001">
    <property type="entry name" value="Non-ribosomal peptide synthetase"/>
    <property type="match status" value="4"/>
</dbReference>
<dbReference type="Gene3D" id="3.40.47.10">
    <property type="match status" value="1"/>
</dbReference>
<dbReference type="Gene3D" id="1.10.1200.10">
    <property type="entry name" value="ACP-like"/>
    <property type="match status" value="5"/>
</dbReference>
<dbReference type="PANTHER" id="PTHR45527">
    <property type="entry name" value="NONRIBOSOMAL PEPTIDE SYNTHETASE"/>
    <property type="match status" value="1"/>
</dbReference>
<dbReference type="PROSITE" id="PS50075">
    <property type="entry name" value="CARRIER"/>
    <property type="match status" value="5"/>
</dbReference>
<dbReference type="SUPFAM" id="SSF51735">
    <property type="entry name" value="NAD(P)-binding Rossmann-fold domains"/>
    <property type="match status" value="2"/>
</dbReference>
<evidence type="ECO:0000256" key="1">
    <source>
        <dbReference type="ARBA" id="ARBA00001957"/>
    </source>
</evidence>
<dbReference type="PROSITE" id="PS52004">
    <property type="entry name" value="KS3_2"/>
    <property type="match status" value="1"/>
</dbReference>
<keyword evidence="6" id="KW-0597">Phosphoprotein</keyword>
<dbReference type="InterPro" id="IPR020807">
    <property type="entry name" value="PKS_DH"/>
</dbReference>
<dbReference type="Pfam" id="PF08659">
    <property type="entry name" value="KR"/>
    <property type="match status" value="1"/>
</dbReference>
<dbReference type="CDD" id="cd17652">
    <property type="entry name" value="A_NRPS_CmdD_like"/>
    <property type="match status" value="1"/>
</dbReference>
<dbReference type="InterPro" id="IPR020845">
    <property type="entry name" value="AMP-binding_CS"/>
</dbReference>
<evidence type="ECO:0000256" key="5">
    <source>
        <dbReference type="ARBA" id="ARBA00022490"/>
    </source>
</evidence>
<dbReference type="FunFam" id="2.30.38.10:FF:000001">
    <property type="entry name" value="Non-ribosomal peptide synthetase PvdI"/>
    <property type="match status" value="4"/>
</dbReference>
<dbReference type="SUPFAM" id="SSF53901">
    <property type="entry name" value="Thiolase-like"/>
    <property type="match status" value="1"/>
</dbReference>
<dbReference type="Pfam" id="PF14765">
    <property type="entry name" value="PS-DH"/>
    <property type="match status" value="1"/>
</dbReference>
<dbReference type="InterPro" id="IPR025110">
    <property type="entry name" value="AMP-bd_C"/>
</dbReference>
<dbReference type="InterPro" id="IPR014043">
    <property type="entry name" value="Acyl_transferase_dom"/>
</dbReference>
<dbReference type="Gene3D" id="3.40.50.980">
    <property type="match status" value="8"/>
</dbReference>
<dbReference type="InterPro" id="IPR010060">
    <property type="entry name" value="NRPS_synth"/>
</dbReference>
<dbReference type="FunFam" id="3.30.559.10:FF:000012">
    <property type="entry name" value="Non-ribosomal peptide synthetase"/>
    <property type="match status" value="2"/>
</dbReference>
<dbReference type="InterPro" id="IPR018201">
    <property type="entry name" value="Ketoacyl_synth_AS"/>
</dbReference>
<dbReference type="InterPro" id="IPR020802">
    <property type="entry name" value="TesA-like"/>
</dbReference>
<dbReference type="PROSITE" id="PS00455">
    <property type="entry name" value="AMP_BINDING"/>
    <property type="match status" value="4"/>
</dbReference>
<comment type="similarity">
    <text evidence="10">In the C-terminal section; belongs to the NRP synthetase family.</text>
</comment>
<dbReference type="Gene3D" id="3.30.300.30">
    <property type="match status" value="6"/>
</dbReference>
<feature type="domain" description="Carrier" evidence="15">
    <location>
        <begin position="2825"/>
        <end position="2900"/>
    </location>
</feature>
<feature type="domain" description="Carrier" evidence="15">
    <location>
        <begin position="4293"/>
        <end position="4368"/>
    </location>
</feature>
<dbReference type="NCBIfam" id="TIGR01733">
    <property type="entry name" value="AA-adenyl-dom"/>
    <property type="match status" value="4"/>
</dbReference>
<dbReference type="Gene3D" id="3.30.559.30">
    <property type="entry name" value="Nonribosomal peptide synthetase, condensation domain"/>
    <property type="match status" value="5"/>
</dbReference>
<feature type="compositionally biased region" description="Basic and acidic residues" evidence="14">
    <location>
        <begin position="1836"/>
        <end position="1848"/>
    </location>
</feature>
<dbReference type="InterPro" id="IPR049900">
    <property type="entry name" value="PKS_mFAS_DH"/>
</dbReference>
<dbReference type="Pfam" id="PF00698">
    <property type="entry name" value="Acyl_transf_1"/>
    <property type="match status" value="1"/>
</dbReference>
<feature type="active site" description="Proton donor; for dehydratase activity" evidence="12">
    <location>
        <position position="1133"/>
    </location>
</feature>
<keyword evidence="4" id="KW-0596">Phosphopantetheine</keyword>